<reference evidence="1" key="1">
    <citation type="submission" date="2018-02" db="EMBL/GenBank/DDBJ databases">
        <title>Rhizophora mucronata_Transcriptome.</title>
        <authorList>
            <person name="Meera S.P."/>
            <person name="Sreeshan A."/>
            <person name="Augustine A."/>
        </authorList>
    </citation>
    <scope>NUCLEOTIDE SEQUENCE</scope>
    <source>
        <tissue evidence="1">Leaf</tissue>
    </source>
</reference>
<keyword evidence="1" id="KW-0808">Transferase</keyword>
<sequence length="42" mass="4890">MCASFSQTRSRCHTHRSHLLNNKDIIPVSLLLHPNRTKHLPE</sequence>
<dbReference type="EMBL" id="GGEC01038326">
    <property type="protein sequence ID" value="MBX18810.1"/>
    <property type="molecule type" value="Transcribed_RNA"/>
</dbReference>
<organism evidence="1">
    <name type="scientific">Rhizophora mucronata</name>
    <name type="common">Asiatic mangrove</name>
    <dbReference type="NCBI Taxonomy" id="61149"/>
    <lineage>
        <taxon>Eukaryota</taxon>
        <taxon>Viridiplantae</taxon>
        <taxon>Streptophyta</taxon>
        <taxon>Embryophyta</taxon>
        <taxon>Tracheophyta</taxon>
        <taxon>Spermatophyta</taxon>
        <taxon>Magnoliopsida</taxon>
        <taxon>eudicotyledons</taxon>
        <taxon>Gunneridae</taxon>
        <taxon>Pentapetalae</taxon>
        <taxon>rosids</taxon>
        <taxon>fabids</taxon>
        <taxon>Malpighiales</taxon>
        <taxon>Rhizophoraceae</taxon>
        <taxon>Rhizophora</taxon>
    </lineage>
</organism>
<dbReference type="AlphaFoldDB" id="A0A2P2LLG6"/>
<accession>A0A2P2LLG6</accession>
<keyword evidence="1" id="KW-0418">Kinase</keyword>
<protein>
    <submittedName>
        <fullName evidence="1">Glycogen synthase kinase-3 MsK-1 family protein</fullName>
    </submittedName>
</protein>
<proteinExistence type="predicted"/>
<dbReference type="GO" id="GO:0016301">
    <property type="term" value="F:kinase activity"/>
    <property type="evidence" value="ECO:0007669"/>
    <property type="project" value="UniProtKB-KW"/>
</dbReference>
<name>A0A2P2LLG6_RHIMU</name>
<evidence type="ECO:0000313" key="1">
    <source>
        <dbReference type="EMBL" id="MBX18810.1"/>
    </source>
</evidence>